<protein>
    <submittedName>
        <fullName evidence="3">EIN3-binding F-box protein 1</fullName>
    </submittedName>
</protein>
<dbReference type="InterPro" id="IPR032675">
    <property type="entry name" value="LRR_dom_sf"/>
</dbReference>
<comment type="caution">
    <text evidence="3">The sequence shown here is derived from an EMBL/GenBank/DDBJ whole genome shotgun (WGS) entry which is preliminary data.</text>
</comment>
<dbReference type="PANTHER" id="PTHR13318:SF99">
    <property type="entry name" value="EIN3-BINDING F-BOX PROTEIN 2-LIKE"/>
    <property type="match status" value="1"/>
</dbReference>
<keyword evidence="1" id="KW-0472">Membrane</keyword>
<evidence type="ECO:0000259" key="2">
    <source>
        <dbReference type="SMART" id="SM00256"/>
    </source>
</evidence>
<dbReference type="Gene3D" id="3.80.10.10">
    <property type="entry name" value="Ribonuclease Inhibitor"/>
    <property type="match status" value="3"/>
</dbReference>
<dbReference type="FunFam" id="1.20.1280.50:FF:000084">
    <property type="entry name" value="EIN3-binding F-box protein 1"/>
    <property type="match status" value="1"/>
</dbReference>
<dbReference type="SUPFAM" id="SSF52047">
    <property type="entry name" value="RNI-like"/>
    <property type="match status" value="1"/>
</dbReference>
<dbReference type="Pfam" id="PF12937">
    <property type="entry name" value="F-box-like"/>
    <property type="match status" value="1"/>
</dbReference>
<dbReference type="InterPro" id="IPR001810">
    <property type="entry name" value="F-box_dom"/>
</dbReference>
<dbReference type="FunFam" id="3.80.10.10:FF:000473">
    <property type="entry name" value="EIN3-binding F-box protein 1"/>
    <property type="match status" value="1"/>
</dbReference>
<dbReference type="SUPFAM" id="SSF81383">
    <property type="entry name" value="F-box domain"/>
    <property type="match status" value="1"/>
</dbReference>
<name>A0A438JQ92_VITVI</name>
<dbReference type="Pfam" id="PF25372">
    <property type="entry name" value="DUF7885"/>
    <property type="match status" value="2"/>
</dbReference>
<feature type="transmembrane region" description="Helical" evidence="1">
    <location>
        <begin position="732"/>
        <end position="752"/>
    </location>
</feature>
<reference evidence="3 4" key="1">
    <citation type="journal article" date="2018" name="PLoS Genet.">
        <title>Population sequencing reveals clonal diversity and ancestral inbreeding in the grapevine cultivar Chardonnay.</title>
        <authorList>
            <person name="Roach M.J."/>
            <person name="Johnson D.L."/>
            <person name="Bohlmann J."/>
            <person name="van Vuuren H.J."/>
            <person name="Jones S.J."/>
            <person name="Pretorius I.S."/>
            <person name="Schmidt S.A."/>
            <person name="Borneman A.R."/>
        </authorList>
    </citation>
    <scope>NUCLEOTIDE SEQUENCE [LARGE SCALE GENOMIC DNA]</scope>
    <source>
        <strain evidence="4">cv. Chardonnay</strain>
        <tissue evidence="3">Leaf</tissue>
    </source>
</reference>
<dbReference type="InterPro" id="IPR036047">
    <property type="entry name" value="F-box-like_dom_sf"/>
</dbReference>
<feature type="transmembrane region" description="Helical" evidence="1">
    <location>
        <begin position="20"/>
        <end position="40"/>
    </location>
</feature>
<accession>A0A438JQ92</accession>
<dbReference type="SMART" id="SM00256">
    <property type="entry name" value="FBOX"/>
    <property type="match status" value="1"/>
</dbReference>
<dbReference type="Gene3D" id="1.20.1280.50">
    <property type="match status" value="1"/>
</dbReference>
<keyword evidence="1" id="KW-1133">Transmembrane helix</keyword>
<evidence type="ECO:0000313" key="4">
    <source>
        <dbReference type="Proteomes" id="UP000288805"/>
    </source>
</evidence>
<dbReference type="EMBL" id="QGNW01000032">
    <property type="protein sequence ID" value="RVX11141.1"/>
    <property type="molecule type" value="Genomic_DNA"/>
</dbReference>
<evidence type="ECO:0000256" key="1">
    <source>
        <dbReference type="SAM" id="Phobius"/>
    </source>
</evidence>
<keyword evidence="1" id="KW-0812">Transmembrane</keyword>
<gene>
    <name evidence="3" type="primary">EBF1_2</name>
    <name evidence="3" type="ORF">CK203_013204</name>
</gene>
<dbReference type="InterPro" id="IPR001611">
    <property type="entry name" value="Leu-rich_rpt"/>
</dbReference>
<evidence type="ECO:0000313" key="3">
    <source>
        <dbReference type="EMBL" id="RVX11141.1"/>
    </source>
</evidence>
<proteinExistence type="predicted"/>
<feature type="domain" description="F-box" evidence="2">
    <location>
        <begin position="118"/>
        <end position="159"/>
    </location>
</feature>
<dbReference type="CDD" id="cd22159">
    <property type="entry name" value="F-box_AtTIR1-like"/>
    <property type="match status" value="1"/>
</dbReference>
<dbReference type="Proteomes" id="UP000288805">
    <property type="component" value="Unassembled WGS sequence"/>
</dbReference>
<dbReference type="PANTHER" id="PTHR13318">
    <property type="entry name" value="PARTNER OF PAIRED, ISOFORM B-RELATED"/>
    <property type="match status" value="1"/>
</dbReference>
<dbReference type="Pfam" id="PF13516">
    <property type="entry name" value="LRR_6"/>
    <property type="match status" value="2"/>
</dbReference>
<organism evidence="3 4">
    <name type="scientific">Vitis vinifera</name>
    <name type="common">Grape</name>
    <dbReference type="NCBI Taxonomy" id="29760"/>
    <lineage>
        <taxon>Eukaryota</taxon>
        <taxon>Viridiplantae</taxon>
        <taxon>Streptophyta</taxon>
        <taxon>Embryophyta</taxon>
        <taxon>Tracheophyta</taxon>
        <taxon>Spermatophyta</taxon>
        <taxon>Magnoliopsida</taxon>
        <taxon>eudicotyledons</taxon>
        <taxon>Gunneridae</taxon>
        <taxon>Pentapetalae</taxon>
        <taxon>rosids</taxon>
        <taxon>Vitales</taxon>
        <taxon>Vitaceae</taxon>
        <taxon>Viteae</taxon>
        <taxon>Vitis</taxon>
    </lineage>
</organism>
<dbReference type="FunFam" id="3.80.10.10:FF:000214">
    <property type="entry name" value="EIN3-binding F-box protein 1"/>
    <property type="match status" value="1"/>
</dbReference>
<dbReference type="SMART" id="SM00367">
    <property type="entry name" value="LRR_CC"/>
    <property type="match status" value="14"/>
</dbReference>
<dbReference type="InterPro" id="IPR057207">
    <property type="entry name" value="FBXL15_LRR"/>
</dbReference>
<dbReference type="InterPro" id="IPR006553">
    <property type="entry name" value="Leu-rich_rpt_Cys-con_subtyp"/>
</dbReference>
<dbReference type="AlphaFoldDB" id="A0A438JQ92"/>
<sequence length="821" mass="88052">MGWGDVLDPLLAYSTTASPLLLQRCVFLLLLLLLLLLLGVRVGSSVMPMSTLVNYSGDDDFYPGGSFYTNPMDSGLLVSIGSCMDVYCPPRKRSRITAPYIFRENNLELEKRPSIDVLPDECLFEILRRLPGGQERSSCARVSKRWLMLLSSIRRTEICPRKSSQSLNESSKLDKELTIPVPDDIEMISAEDRELGSDGYLTRCLEGKKATDISLAAIAVGTSSRGGLGKLSIRESSSSRGVTNLGNGCHMLEKLDLCQCPLISDKGLIAIAKNCPNLTALTIESCANIGNESLQAIGSLCPKLQSISIKDCPLVGDQGVAGLLSSATSILSKVKLQSLNITDFSLAVVGHYGKAITSLTLSGLQNVSEKGFWVMGNAMGLQTLISLTITSCRGITDVSLEAMGKGCPNLKQMCLRKCCFVSDNGLIAFAKAAGSLEGLQLEECNRVTQLGVIGSLSNCGSKLKSLSLVKCMGIKDIAVGTPMLSPCHSLRSLSIRNCPGFGSASLAMVGKLCPQLHHVDLSGLDGMTDAGLLPLLESCEAGLAKVNLSGCLNLTDEVVLAMARLHGETLELLNLDGCRKITDASLVAIADNCLLLNDLDLSKCAITDSGIAALSCGEKLNLQILSVSGCSKVSNKSMPSLCKLGKTLLGLNLQHCNKISSSSVELLMESLWRFSIIGKLVTTVWPPINGRPPLSWPWFPENTVTNFVTHSFDGVAGLSFLYFQSYNLFSGLWLLWTVPGGGACFYGLWLWLRHSACHHNPDGWAHGKVPTLFVPNIAQGTGCLEFGPLPFEGIWDAFGCLVIDKEQGVNSETNSESSSLE</sequence>